<dbReference type="GO" id="GO:0016787">
    <property type="term" value="F:hydrolase activity"/>
    <property type="evidence" value="ECO:0007669"/>
    <property type="project" value="UniProtKB-KW"/>
</dbReference>
<accession>A0A502FJ83</accession>
<evidence type="ECO:0000313" key="3">
    <source>
        <dbReference type="Proteomes" id="UP000319931"/>
    </source>
</evidence>
<gene>
    <name evidence="2" type="ORF">EAH76_19065</name>
</gene>
<proteinExistence type="predicted"/>
<dbReference type="RefSeq" id="WP_140851867.1">
    <property type="nucleotide sequence ID" value="NZ_RCZC01000007.1"/>
</dbReference>
<dbReference type="InterPro" id="IPR000073">
    <property type="entry name" value="AB_hydrolase_1"/>
</dbReference>
<dbReference type="Pfam" id="PF00561">
    <property type="entry name" value="Abhydrolase_1"/>
    <property type="match status" value="1"/>
</dbReference>
<dbReference type="SUPFAM" id="SSF53474">
    <property type="entry name" value="alpha/beta-Hydrolases"/>
    <property type="match status" value="1"/>
</dbReference>
<evidence type="ECO:0000313" key="2">
    <source>
        <dbReference type="EMBL" id="TPG49439.1"/>
    </source>
</evidence>
<feature type="domain" description="AB hydrolase-1" evidence="1">
    <location>
        <begin position="26"/>
        <end position="138"/>
    </location>
</feature>
<reference evidence="2 3" key="1">
    <citation type="journal article" date="2019" name="Environ. Microbiol.">
        <title>Species interactions and distinct microbial communities in high Arctic permafrost affected cryosols are associated with the CH4 and CO2 gas fluxes.</title>
        <authorList>
            <person name="Altshuler I."/>
            <person name="Hamel J."/>
            <person name="Turney S."/>
            <person name="Magnuson E."/>
            <person name="Levesque R."/>
            <person name="Greer C."/>
            <person name="Whyte L.G."/>
        </authorList>
    </citation>
    <scope>NUCLEOTIDE SEQUENCE [LARGE SCALE GENOMIC DNA]</scope>
    <source>
        <strain evidence="2 3">E6.1</strain>
    </source>
</reference>
<keyword evidence="3" id="KW-1185">Reference proteome</keyword>
<evidence type="ECO:0000259" key="1">
    <source>
        <dbReference type="Pfam" id="PF00561"/>
    </source>
</evidence>
<keyword evidence="2" id="KW-0378">Hydrolase</keyword>
<dbReference type="OrthoDB" id="7618865at2"/>
<dbReference type="PANTHER" id="PTHR43798">
    <property type="entry name" value="MONOACYLGLYCEROL LIPASE"/>
    <property type="match status" value="1"/>
</dbReference>
<dbReference type="InterPro" id="IPR050266">
    <property type="entry name" value="AB_hydrolase_sf"/>
</dbReference>
<dbReference type="Gene3D" id="3.40.50.1820">
    <property type="entry name" value="alpha/beta hydrolase"/>
    <property type="match status" value="1"/>
</dbReference>
<comment type="caution">
    <text evidence="2">The sequence shown here is derived from an EMBL/GenBank/DDBJ whole genome shotgun (WGS) entry which is preliminary data.</text>
</comment>
<organism evidence="2 3">
    <name type="scientific">Sphingomonas glacialis</name>
    <dbReference type="NCBI Taxonomy" id="658225"/>
    <lineage>
        <taxon>Bacteria</taxon>
        <taxon>Pseudomonadati</taxon>
        <taxon>Pseudomonadota</taxon>
        <taxon>Alphaproteobacteria</taxon>
        <taxon>Sphingomonadales</taxon>
        <taxon>Sphingomonadaceae</taxon>
        <taxon>Sphingomonas</taxon>
    </lineage>
</organism>
<dbReference type="GO" id="GO:0016020">
    <property type="term" value="C:membrane"/>
    <property type="evidence" value="ECO:0007669"/>
    <property type="project" value="TreeGrafter"/>
</dbReference>
<dbReference type="AlphaFoldDB" id="A0A502FJ83"/>
<dbReference type="InterPro" id="IPR029058">
    <property type="entry name" value="AB_hydrolase_fold"/>
</dbReference>
<sequence>MIVRGYTPGRYGQLHYRAAGAHGGRPTLVLLHQNPSSSLEYEALIEELTRDRRVIAFDTPGYGMSDAPPAPLDMAGYAACFAEALPAMGLADADACDVYGFHTGALLAIELAIAVPEAVRRVVVTGLPMRSPAECAERLANAQAAPVLDESGDVALTMARGLWDYVVAARTPGVELARAARVWVDKLTPLDRAQWAYHGVWSYDFAARLPLVGQSTLLLQPAEAIMAQSIAAATLFPNGQVVGLPEFDRDLFDLPEAIARMSAEMRRFLDQ</sequence>
<name>A0A502FJ83_9SPHN</name>
<dbReference type="EMBL" id="RCZC01000007">
    <property type="protein sequence ID" value="TPG49439.1"/>
    <property type="molecule type" value="Genomic_DNA"/>
</dbReference>
<protein>
    <submittedName>
        <fullName evidence="2">Alpha/beta fold hydrolase</fullName>
    </submittedName>
</protein>
<dbReference type="PANTHER" id="PTHR43798:SF33">
    <property type="entry name" value="HYDROLASE, PUTATIVE (AFU_ORTHOLOGUE AFUA_2G14860)-RELATED"/>
    <property type="match status" value="1"/>
</dbReference>
<dbReference type="Proteomes" id="UP000319931">
    <property type="component" value="Unassembled WGS sequence"/>
</dbReference>